<organism evidence="1 2">
    <name type="scientific">Methylobacterium goesingense</name>
    <dbReference type="NCBI Taxonomy" id="243690"/>
    <lineage>
        <taxon>Bacteria</taxon>
        <taxon>Pseudomonadati</taxon>
        <taxon>Pseudomonadota</taxon>
        <taxon>Alphaproteobacteria</taxon>
        <taxon>Hyphomicrobiales</taxon>
        <taxon>Methylobacteriaceae</taxon>
        <taxon>Methylobacterium</taxon>
    </lineage>
</organism>
<keyword evidence="2" id="KW-1185">Reference proteome</keyword>
<comment type="caution">
    <text evidence="1">The sequence shown here is derived from an EMBL/GenBank/DDBJ whole genome shotgun (WGS) entry which is preliminary data.</text>
</comment>
<dbReference type="InterPro" id="IPR036614">
    <property type="entry name" value="RusA-like_sf"/>
</dbReference>
<dbReference type="RefSeq" id="WP_238276874.1">
    <property type="nucleotide sequence ID" value="NZ_BPQL01000019.1"/>
</dbReference>
<proteinExistence type="predicted"/>
<sequence>MPDPIIIRLPGPPRGKGRHRSRVVNVPGRAPRTQQYSDAATREYEANLRAVATAEMLGVAPLTGPLSVAVYAYMPIPKSFSNKKRAEALAGLIRPEVKPDWDNIAKCSDAFNGIVWGDDASVVEGFVRKAYAETPALVFRIEPAAPLTQDLAS</sequence>
<gene>
    <name evidence="1" type="ORF">ABID43_001218</name>
</gene>
<name>A0ABV2L1I8_9HYPH</name>
<protein>
    <submittedName>
        <fullName evidence="1">Holliday junction resolvase RusA-like endonuclease</fullName>
    </submittedName>
</protein>
<dbReference type="Proteomes" id="UP001549145">
    <property type="component" value="Unassembled WGS sequence"/>
</dbReference>
<evidence type="ECO:0000313" key="2">
    <source>
        <dbReference type="Proteomes" id="UP001549145"/>
    </source>
</evidence>
<reference evidence="1 2" key="1">
    <citation type="submission" date="2024-06" db="EMBL/GenBank/DDBJ databases">
        <title>Genomic Encyclopedia of Type Strains, Phase IV (KMG-IV): sequencing the most valuable type-strain genomes for metagenomic binning, comparative biology and taxonomic classification.</title>
        <authorList>
            <person name="Goeker M."/>
        </authorList>
    </citation>
    <scope>NUCLEOTIDE SEQUENCE [LARGE SCALE GENOMIC DNA]</scope>
    <source>
        <strain evidence="1 2">DSM 21331</strain>
    </source>
</reference>
<dbReference type="Pfam" id="PF05866">
    <property type="entry name" value="RusA"/>
    <property type="match status" value="1"/>
</dbReference>
<dbReference type="InterPro" id="IPR008822">
    <property type="entry name" value="Endonuclease_RusA-like"/>
</dbReference>
<evidence type="ECO:0000313" key="1">
    <source>
        <dbReference type="EMBL" id="MET3691693.1"/>
    </source>
</evidence>
<dbReference type="SUPFAM" id="SSF103084">
    <property type="entry name" value="Holliday junction resolvase RusA"/>
    <property type="match status" value="1"/>
</dbReference>
<dbReference type="EMBL" id="JBEPMM010000002">
    <property type="protein sequence ID" value="MET3691693.1"/>
    <property type="molecule type" value="Genomic_DNA"/>
</dbReference>
<dbReference type="Gene3D" id="3.30.1330.70">
    <property type="entry name" value="Holliday junction resolvase RusA"/>
    <property type="match status" value="1"/>
</dbReference>
<accession>A0ABV2L1I8</accession>